<keyword evidence="1" id="KW-0812">Transmembrane</keyword>
<sequence>MNDTLEEIADNAKAEKPDLAWRLIGGAVAMGVGFATRKLIEYGWRKTTGKKPPANPESLEVGLAEAVGFAVVMGVGMEVARIVATRAAAKRYQAWSSAAAKATSHKV</sequence>
<protein>
    <recommendedName>
        <fullName evidence="4">DUF4235 domain-containing protein</fullName>
    </recommendedName>
</protein>
<dbReference type="Proteomes" id="UP000198923">
    <property type="component" value="Unassembled WGS sequence"/>
</dbReference>
<dbReference type="AlphaFoldDB" id="A0A1G8BFM5"/>
<keyword evidence="1" id="KW-0472">Membrane</keyword>
<keyword evidence="3" id="KW-1185">Reference proteome</keyword>
<keyword evidence="1" id="KW-1133">Transmembrane helix</keyword>
<dbReference type="OrthoDB" id="6293727at2"/>
<feature type="transmembrane region" description="Helical" evidence="1">
    <location>
        <begin position="20"/>
        <end position="40"/>
    </location>
</feature>
<dbReference type="Pfam" id="PF14019">
    <property type="entry name" value="DUF4235"/>
    <property type="match status" value="1"/>
</dbReference>
<dbReference type="EMBL" id="FNCN01000014">
    <property type="protein sequence ID" value="SDH31968.1"/>
    <property type="molecule type" value="Genomic_DNA"/>
</dbReference>
<evidence type="ECO:0000313" key="3">
    <source>
        <dbReference type="Proteomes" id="UP000198923"/>
    </source>
</evidence>
<evidence type="ECO:0000313" key="2">
    <source>
        <dbReference type="EMBL" id="SDH31968.1"/>
    </source>
</evidence>
<evidence type="ECO:0008006" key="4">
    <source>
        <dbReference type="Google" id="ProtNLM"/>
    </source>
</evidence>
<accession>A0A1G8BFM5</accession>
<dbReference type="RefSeq" id="WP_093171350.1">
    <property type="nucleotide sequence ID" value="NZ_FNCN01000014.1"/>
</dbReference>
<organism evidence="2 3">
    <name type="scientific">Sinosporangium album</name>
    <dbReference type="NCBI Taxonomy" id="504805"/>
    <lineage>
        <taxon>Bacteria</taxon>
        <taxon>Bacillati</taxon>
        <taxon>Actinomycetota</taxon>
        <taxon>Actinomycetes</taxon>
        <taxon>Streptosporangiales</taxon>
        <taxon>Streptosporangiaceae</taxon>
        <taxon>Sinosporangium</taxon>
    </lineage>
</organism>
<proteinExistence type="predicted"/>
<name>A0A1G8BFM5_9ACTN</name>
<gene>
    <name evidence="2" type="ORF">SAMN05421505_11429</name>
</gene>
<evidence type="ECO:0000256" key="1">
    <source>
        <dbReference type="SAM" id="Phobius"/>
    </source>
</evidence>
<dbReference type="STRING" id="504805.SAMN05421505_11429"/>
<dbReference type="InterPro" id="IPR025329">
    <property type="entry name" value="DUF4235"/>
</dbReference>
<reference evidence="2 3" key="1">
    <citation type="submission" date="2016-10" db="EMBL/GenBank/DDBJ databases">
        <authorList>
            <person name="de Groot N.N."/>
        </authorList>
    </citation>
    <scope>NUCLEOTIDE SEQUENCE [LARGE SCALE GENOMIC DNA]</scope>
    <source>
        <strain evidence="2 3">CPCC 201354</strain>
    </source>
</reference>